<dbReference type="Gene3D" id="2.170.270.10">
    <property type="entry name" value="SET domain"/>
    <property type="match status" value="1"/>
</dbReference>
<feature type="region of interest" description="Disordered" evidence="5">
    <location>
        <begin position="1299"/>
        <end position="1505"/>
    </location>
</feature>
<dbReference type="GO" id="GO:0006325">
    <property type="term" value="P:chromatin organization"/>
    <property type="evidence" value="ECO:0007669"/>
    <property type="project" value="UniProtKB-KW"/>
</dbReference>
<dbReference type="InterPro" id="IPR001965">
    <property type="entry name" value="Znf_PHD"/>
</dbReference>
<dbReference type="SUPFAM" id="SSF57903">
    <property type="entry name" value="FYVE/PHD zinc finger"/>
    <property type="match status" value="1"/>
</dbReference>
<comment type="caution">
    <text evidence="8">The sequence shown here is derived from an EMBL/GenBank/DDBJ whole genome shotgun (WGS) entry which is preliminary data.</text>
</comment>
<feature type="compositionally biased region" description="Polar residues" evidence="5">
    <location>
        <begin position="947"/>
        <end position="959"/>
    </location>
</feature>
<organism evidence="8 9">
    <name type="scientific">Rhizopogon vesiculosus</name>
    <dbReference type="NCBI Taxonomy" id="180088"/>
    <lineage>
        <taxon>Eukaryota</taxon>
        <taxon>Fungi</taxon>
        <taxon>Dikarya</taxon>
        <taxon>Basidiomycota</taxon>
        <taxon>Agaricomycotina</taxon>
        <taxon>Agaricomycetes</taxon>
        <taxon>Agaricomycetidae</taxon>
        <taxon>Boletales</taxon>
        <taxon>Suillineae</taxon>
        <taxon>Rhizopogonaceae</taxon>
        <taxon>Rhizopogon</taxon>
    </lineage>
</organism>
<evidence type="ECO:0000256" key="3">
    <source>
        <dbReference type="ARBA" id="ARBA00022833"/>
    </source>
</evidence>
<dbReference type="InterPro" id="IPR001214">
    <property type="entry name" value="SET_dom"/>
</dbReference>
<reference evidence="8 9" key="1">
    <citation type="submission" date="2016-03" db="EMBL/GenBank/DDBJ databases">
        <title>Comparative genomics of the ectomycorrhizal sister species Rhizopogon vinicolor and Rhizopogon vesiculosus (Basidiomycota: Boletales) reveals a divergence of the mating type B locus.</title>
        <authorList>
            <person name="Mujic A.B."/>
            <person name="Kuo A."/>
            <person name="Tritt A."/>
            <person name="Lipzen A."/>
            <person name="Chen C."/>
            <person name="Johnson J."/>
            <person name="Sharma A."/>
            <person name="Barry K."/>
            <person name="Grigoriev I.V."/>
            <person name="Spatafora J.W."/>
        </authorList>
    </citation>
    <scope>NUCLEOTIDE SEQUENCE [LARGE SCALE GENOMIC DNA]</scope>
    <source>
        <strain evidence="8 9">AM-OR11-056</strain>
    </source>
</reference>
<feature type="compositionally biased region" description="Basic and acidic residues" evidence="5">
    <location>
        <begin position="1468"/>
        <end position="1486"/>
    </location>
</feature>
<dbReference type="PANTHER" id="PTHR46462:SF3">
    <property type="entry name" value="UPSET, ISOFORM A"/>
    <property type="match status" value="1"/>
</dbReference>
<evidence type="ECO:0000313" key="9">
    <source>
        <dbReference type="Proteomes" id="UP000183567"/>
    </source>
</evidence>
<feature type="region of interest" description="Disordered" evidence="5">
    <location>
        <begin position="734"/>
        <end position="835"/>
    </location>
</feature>
<feature type="compositionally biased region" description="Low complexity" evidence="5">
    <location>
        <begin position="1411"/>
        <end position="1424"/>
    </location>
</feature>
<keyword evidence="4" id="KW-0156">Chromatin regulator</keyword>
<feature type="region of interest" description="Disordered" evidence="5">
    <location>
        <begin position="142"/>
        <end position="226"/>
    </location>
</feature>
<dbReference type="PANTHER" id="PTHR46462">
    <property type="entry name" value="UPSET, ISOFORM A"/>
    <property type="match status" value="1"/>
</dbReference>
<dbReference type="SUPFAM" id="SSF82199">
    <property type="entry name" value="SET domain"/>
    <property type="match status" value="1"/>
</dbReference>
<evidence type="ECO:0000259" key="7">
    <source>
        <dbReference type="SMART" id="SM00317"/>
    </source>
</evidence>
<keyword evidence="2" id="KW-0863">Zinc-finger</keyword>
<feature type="compositionally biased region" description="Basic and acidic residues" evidence="5">
    <location>
        <begin position="144"/>
        <end position="164"/>
    </location>
</feature>
<feature type="region of interest" description="Disordered" evidence="5">
    <location>
        <begin position="385"/>
        <end position="404"/>
    </location>
</feature>
<accession>A0A1J8RA63</accession>
<dbReference type="InterPro" id="IPR046341">
    <property type="entry name" value="SET_dom_sf"/>
</dbReference>
<feature type="domain" description="SET" evidence="7">
    <location>
        <begin position="290"/>
        <end position="438"/>
    </location>
</feature>
<feature type="compositionally biased region" description="Pro residues" evidence="5">
    <location>
        <begin position="40"/>
        <end position="54"/>
    </location>
</feature>
<evidence type="ECO:0000256" key="2">
    <source>
        <dbReference type="ARBA" id="ARBA00022771"/>
    </source>
</evidence>
<dbReference type="STRING" id="180088.A0A1J8RA63"/>
<dbReference type="SMART" id="SM00317">
    <property type="entry name" value="SET"/>
    <property type="match status" value="1"/>
</dbReference>
<feature type="domain" description="Zinc finger PHD-type" evidence="6">
    <location>
        <begin position="79"/>
        <end position="123"/>
    </location>
</feature>
<evidence type="ECO:0000256" key="5">
    <source>
        <dbReference type="SAM" id="MobiDB-lite"/>
    </source>
</evidence>
<feature type="compositionally biased region" description="Low complexity" evidence="5">
    <location>
        <begin position="638"/>
        <end position="669"/>
    </location>
</feature>
<feature type="compositionally biased region" description="Low complexity" evidence="5">
    <location>
        <begin position="1451"/>
        <end position="1462"/>
    </location>
</feature>
<feature type="compositionally biased region" description="Basic and acidic residues" evidence="5">
    <location>
        <begin position="1230"/>
        <end position="1246"/>
    </location>
</feature>
<dbReference type="GO" id="GO:0008270">
    <property type="term" value="F:zinc ion binding"/>
    <property type="evidence" value="ECO:0007669"/>
    <property type="project" value="UniProtKB-KW"/>
</dbReference>
<evidence type="ECO:0000256" key="1">
    <source>
        <dbReference type="ARBA" id="ARBA00022723"/>
    </source>
</evidence>
<dbReference type="GO" id="GO:0070210">
    <property type="term" value="C:Rpd3L-Expanded complex"/>
    <property type="evidence" value="ECO:0007669"/>
    <property type="project" value="TreeGrafter"/>
</dbReference>
<evidence type="ECO:0000256" key="4">
    <source>
        <dbReference type="ARBA" id="ARBA00022853"/>
    </source>
</evidence>
<dbReference type="Proteomes" id="UP000183567">
    <property type="component" value="Unassembled WGS sequence"/>
</dbReference>
<feature type="region of interest" description="Disordered" evidence="5">
    <location>
        <begin position="638"/>
        <end position="696"/>
    </location>
</feature>
<dbReference type="SMART" id="SM00249">
    <property type="entry name" value="PHD"/>
    <property type="match status" value="1"/>
</dbReference>
<feature type="region of interest" description="Disordered" evidence="5">
    <location>
        <begin position="500"/>
        <end position="527"/>
    </location>
</feature>
<feature type="compositionally biased region" description="Low complexity" evidence="5">
    <location>
        <begin position="1392"/>
        <end position="1403"/>
    </location>
</feature>
<dbReference type="OrthoDB" id="79252at2759"/>
<feature type="compositionally biased region" description="Basic and acidic residues" evidence="5">
    <location>
        <begin position="1153"/>
        <end position="1177"/>
    </location>
</feature>
<evidence type="ECO:0000313" key="8">
    <source>
        <dbReference type="EMBL" id="OJA20756.1"/>
    </source>
</evidence>
<keyword evidence="9" id="KW-1185">Reference proteome</keyword>
<dbReference type="Gene3D" id="3.30.40.10">
    <property type="entry name" value="Zinc/RING finger domain, C3HC4 (zinc finger)"/>
    <property type="match status" value="1"/>
</dbReference>
<evidence type="ECO:0000259" key="6">
    <source>
        <dbReference type="SMART" id="SM00249"/>
    </source>
</evidence>
<gene>
    <name evidence="8" type="ORF">AZE42_08192</name>
</gene>
<feature type="compositionally biased region" description="Basic and acidic residues" evidence="5">
    <location>
        <begin position="386"/>
        <end position="404"/>
    </location>
</feature>
<sequence>MNSDAAEAALGLLRLSPLNNTNVPQHLIPQKRTSSLSAPSIPPLSPGRPSPAPTTPSTTATTHLVQSTNLPSPDADAISCICGFLFDDGFSIACDVCSRWCHAACFDIIEGEVPEEWRCWDCDPRPVDRDRAVRLQKQRVAEIQAREKEKDKEKDKEKGGDKGRKRDRQGSPAPRRRASAAAIEGSGNAKKKRRASIISPTNNQPPPNNHTHPSTSQHGEDEPVDIDEPWTLSYVPITKDIVSPEAHVRLRRQAQAWRGVTALSTPPTNPHRTQIQSVPPAPSPSQLHTNPLVRPPTYSLHTTAPVPSSSYIAPFTCAITPSASYLADPLNAYAHLGMPKPFVHLMGPPLDVALDARVVGDEGRFARNGCRPNAVLRPVLCSKAKQGKEKERDRREARKERDETDGVDDTLTFGVFALRDLKANEEVVLGWEWDDGNAVHSLPALIESPHMFSIHHLTHLRAQMTSILHALSSTFTTCACGARARDCVLNVMAQFVDGELDSAGPERTPNGPPPQTLNGTANGHGTRQAVVSDACEGSSSDKENWGHARGAVGLGIQVNANGGANSGANGNSNINNHGLNGTAASAFAAPGRKVDLGPLIGAKRGFRTREKVPFGGGVGGVEMVPSAGYVGPASFGVGPSSESSGMGSSSLGSAAGPSSSNWSPMTSSTGPPRSYSVSGARVRTYDRKGKGRATEQTNEDLFRRVCVMHPDVFHLFFSCTAYPTNSLMSAFVRTAPNPSGMDVDEEKIPPRMRKRWMHSVSSHDRDRHVSLPNGRGPASVPSPPGYGQTPPLSSGHSPPAPVSSTDWRSSASLSADSPAPMSGDSPSPPSPQSTIDGMDIDVYGVSHGEFYVSLYVYMLCLCTLPNPTSADVRQMPPPPMPAALDPTTISSVAFASTSPSATFSKLSLLSPVPHDMRSGSPSLFGMPVPNSARRPVLSSPPPYKSLNKYSPDSNSSSAQVVVYPPSSPNPSAHGYSPPHRVRFASPEVLQGQPSLKASILAPIKSARESTPPTAPAMSENDKATSPMPSFAVDVVSPPTRCAVPDEQPDRTSLQVSPGPGDTPPAQTSTPSTPSDPTLYTSSMSETTASPTPSRERTRELSPPPVPKVKMSLKDFALRKKKQREEEEMAKERVRECESPVVPGSGLPEESGDEGMHVDDDGQHSAADEGRVERKGNDCEGTDQGCDVSAKDMVTTDVREVQDVAMDDEVRPTVKAEPFTFSAQQSVVGRMPEDPPADGRRRYESGQRRTPPLPPRSPVASMKSVNDMDKALPNGQLADSTSLKAKIEVLEAFIPIALVGTDDRTSPSAPDPPLPPLHKADRKASPPRTYMSPLPPSAPASHGLSSRPSQEDGEITTSSPPKSSHFFPRSYTPPTQPRSFQTSHPSPPNFIHASSSSSASWRAPPTLPPTRPLSSTSTSASTPPSNGSSRPLPSGPRALRISSRPAHPPSYSPSNRAYSSSQYIPRGPSADRDRHDRDRLDWERERGWGSAPPRSRGRAGSGGWGR</sequence>
<dbReference type="GO" id="GO:0034967">
    <property type="term" value="C:Set3 complex"/>
    <property type="evidence" value="ECO:0007669"/>
    <property type="project" value="TreeGrafter"/>
</dbReference>
<dbReference type="InterPro" id="IPR013083">
    <property type="entry name" value="Znf_RING/FYVE/PHD"/>
</dbReference>
<feature type="compositionally biased region" description="Polar residues" evidence="5">
    <location>
        <begin position="263"/>
        <end position="277"/>
    </location>
</feature>
<feature type="region of interest" description="Disordered" evidence="5">
    <location>
        <begin position="263"/>
        <end position="286"/>
    </location>
</feature>
<dbReference type="InterPro" id="IPR011011">
    <property type="entry name" value="Znf_FYVE_PHD"/>
</dbReference>
<evidence type="ECO:0008006" key="10">
    <source>
        <dbReference type="Google" id="ProtNLM"/>
    </source>
</evidence>
<feature type="compositionally biased region" description="Polar residues" evidence="5">
    <location>
        <begin position="1083"/>
        <end position="1092"/>
    </location>
</feature>
<protein>
    <recommendedName>
        <fullName evidence="10">PHD-type domain-containing protein</fullName>
    </recommendedName>
</protein>
<keyword evidence="1" id="KW-0479">Metal-binding</keyword>
<feature type="compositionally biased region" description="Polar residues" evidence="5">
    <location>
        <begin position="516"/>
        <end position="525"/>
    </location>
</feature>
<keyword evidence="3" id="KW-0862">Zinc</keyword>
<feature type="compositionally biased region" description="Low complexity" evidence="5">
    <location>
        <begin position="809"/>
        <end position="825"/>
    </location>
</feature>
<feature type="region of interest" description="Disordered" evidence="5">
    <location>
        <begin position="920"/>
        <end position="980"/>
    </location>
</feature>
<proteinExistence type="predicted"/>
<feature type="compositionally biased region" description="Polar residues" evidence="5">
    <location>
        <begin position="790"/>
        <end position="808"/>
    </location>
</feature>
<dbReference type="GO" id="GO:0006355">
    <property type="term" value="P:regulation of DNA-templated transcription"/>
    <property type="evidence" value="ECO:0007669"/>
    <property type="project" value="TreeGrafter"/>
</dbReference>
<dbReference type="EMBL" id="LVVM01000398">
    <property type="protein sequence ID" value="OJA20756.1"/>
    <property type="molecule type" value="Genomic_DNA"/>
</dbReference>
<feature type="region of interest" description="Disordered" evidence="5">
    <location>
        <begin position="1004"/>
        <end position="1190"/>
    </location>
</feature>
<feature type="compositionally biased region" description="Low complexity" evidence="5">
    <location>
        <begin position="1063"/>
        <end position="1082"/>
    </location>
</feature>
<name>A0A1J8RA63_9AGAM</name>
<feature type="region of interest" description="Disordered" evidence="5">
    <location>
        <begin position="1214"/>
        <end position="1276"/>
    </location>
</feature>
<feature type="region of interest" description="Disordered" evidence="5">
    <location>
        <begin position="30"/>
        <end position="61"/>
    </location>
</feature>